<feature type="transmembrane region" description="Helical" evidence="1">
    <location>
        <begin position="97"/>
        <end position="118"/>
    </location>
</feature>
<sequence>MNTKKLNGLLYVLAGGISYGILASIVKYANLQGIHTSVLTFLQFFIGFLFLGIVNSILKKKHPVTTTTTSKVRLIIWGSSLGLTTTLYYLSIQFIPVSVGIILLMQSIWISIVVESFLQKKRPTLVKIVGALVCIIGTLLVTEVFNQHIALDWKGLLLGFGAGISYTISIYSSSTIEKQLPNYTRSLYLVMGGLILISVFWNYTIPGNISVNAIYWGALLAIFGTILPPLFFTAGIPKTGIGIGSIISSIEIPVSVFAAHLVLQENISGIQWIGILIILISVILVNINFKKSI</sequence>
<feature type="transmembrane region" description="Helical" evidence="1">
    <location>
        <begin position="125"/>
        <end position="145"/>
    </location>
</feature>
<feature type="domain" description="EamA" evidence="2">
    <location>
        <begin position="154"/>
        <end position="286"/>
    </location>
</feature>
<evidence type="ECO:0000313" key="4">
    <source>
        <dbReference type="Proteomes" id="UP001059844"/>
    </source>
</evidence>
<feature type="transmembrane region" description="Helical" evidence="1">
    <location>
        <begin position="269"/>
        <end position="289"/>
    </location>
</feature>
<organism evidence="3 4">
    <name type="scientific">Flavobacterium cerinum</name>
    <dbReference type="NCBI Taxonomy" id="2502784"/>
    <lineage>
        <taxon>Bacteria</taxon>
        <taxon>Pseudomonadati</taxon>
        <taxon>Bacteroidota</taxon>
        <taxon>Flavobacteriia</taxon>
        <taxon>Flavobacteriales</taxon>
        <taxon>Flavobacteriaceae</taxon>
        <taxon>Flavobacterium</taxon>
    </lineage>
</organism>
<dbReference type="Proteomes" id="UP001059844">
    <property type="component" value="Chromosome"/>
</dbReference>
<name>A0ABY5IWG7_9FLAO</name>
<dbReference type="Pfam" id="PF00892">
    <property type="entry name" value="EamA"/>
    <property type="match status" value="2"/>
</dbReference>
<dbReference type="Gene3D" id="1.10.3730.20">
    <property type="match status" value="1"/>
</dbReference>
<accession>A0ABY5IWG7</accession>
<dbReference type="EMBL" id="CP101751">
    <property type="protein sequence ID" value="UUC45801.1"/>
    <property type="molecule type" value="Genomic_DNA"/>
</dbReference>
<feature type="transmembrane region" description="Helical" evidence="1">
    <location>
        <begin position="9"/>
        <end position="28"/>
    </location>
</feature>
<evidence type="ECO:0000259" key="2">
    <source>
        <dbReference type="Pfam" id="PF00892"/>
    </source>
</evidence>
<dbReference type="InterPro" id="IPR000620">
    <property type="entry name" value="EamA_dom"/>
</dbReference>
<keyword evidence="1" id="KW-0472">Membrane</keyword>
<feature type="transmembrane region" description="Helical" evidence="1">
    <location>
        <begin position="241"/>
        <end position="263"/>
    </location>
</feature>
<evidence type="ECO:0000313" key="3">
    <source>
        <dbReference type="EMBL" id="UUC45801.1"/>
    </source>
</evidence>
<keyword evidence="1" id="KW-1133">Transmembrane helix</keyword>
<feature type="domain" description="EamA" evidence="2">
    <location>
        <begin position="7"/>
        <end position="142"/>
    </location>
</feature>
<dbReference type="PANTHER" id="PTHR22911">
    <property type="entry name" value="ACYL-MALONYL CONDENSING ENZYME-RELATED"/>
    <property type="match status" value="1"/>
</dbReference>
<dbReference type="InterPro" id="IPR037185">
    <property type="entry name" value="EmrE-like"/>
</dbReference>
<reference evidence="3" key="1">
    <citation type="submission" date="2022-07" db="EMBL/GenBank/DDBJ databases">
        <title>Isolation, identification, and degradation of a PFOSA degrading strain from sewage treatment plant.</title>
        <authorList>
            <person name="Zhang L."/>
            <person name="Huo Y."/>
        </authorList>
    </citation>
    <scope>NUCLEOTIDE SEQUENCE</scope>
    <source>
        <strain evidence="3">C1</strain>
    </source>
</reference>
<feature type="transmembrane region" description="Helical" evidence="1">
    <location>
        <begin position="151"/>
        <end position="171"/>
    </location>
</feature>
<gene>
    <name evidence="3" type="ORF">NOX80_01025</name>
</gene>
<feature type="transmembrane region" description="Helical" evidence="1">
    <location>
        <begin position="74"/>
        <end position="91"/>
    </location>
</feature>
<keyword evidence="1" id="KW-0812">Transmembrane</keyword>
<keyword evidence="4" id="KW-1185">Reference proteome</keyword>
<feature type="transmembrane region" description="Helical" evidence="1">
    <location>
        <begin position="34"/>
        <end position="54"/>
    </location>
</feature>
<dbReference type="PANTHER" id="PTHR22911:SF137">
    <property type="entry name" value="SOLUTE CARRIER FAMILY 35 MEMBER G2-RELATED"/>
    <property type="match status" value="1"/>
</dbReference>
<evidence type="ECO:0000256" key="1">
    <source>
        <dbReference type="SAM" id="Phobius"/>
    </source>
</evidence>
<feature type="transmembrane region" description="Helical" evidence="1">
    <location>
        <begin position="183"/>
        <end position="201"/>
    </location>
</feature>
<proteinExistence type="predicted"/>
<dbReference type="SUPFAM" id="SSF103481">
    <property type="entry name" value="Multidrug resistance efflux transporter EmrE"/>
    <property type="match status" value="2"/>
</dbReference>
<dbReference type="RefSeq" id="WP_256551485.1">
    <property type="nucleotide sequence ID" value="NZ_CP101751.1"/>
</dbReference>
<feature type="transmembrane region" description="Helical" evidence="1">
    <location>
        <begin position="213"/>
        <end position="234"/>
    </location>
</feature>
<protein>
    <submittedName>
        <fullName evidence="3">DMT family transporter</fullName>
    </submittedName>
</protein>